<reference evidence="2" key="1">
    <citation type="journal article" date="2022" name="Mol. Ecol. Resour.">
        <title>The genomes of chicory, endive, great burdock and yacon provide insights into Asteraceae palaeo-polyploidization history and plant inulin production.</title>
        <authorList>
            <person name="Fan W."/>
            <person name="Wang S."/>
            <person name="Wang H."/>
            <person name="Wang A."/>
            <person name="Jiang F."/>
            <person name="Liu H."/>
            <person name="Zhao H."/>
            <person name="Xu D."/>
            <person name="Zhang Y."/>
        </authorList>
    </citation>
    <scope>NUCLEOTIDE SEQUENCE [LARGE SCALE GENOMIC DNA]</scope>
    <source>
        <strain evidence="2">cv. Punajuju</strain>
    </source>
</reference>
<proteinExistence type="predicted"/>
<name>A0ACB9BN49_CICIN</name>
<gene>
    <name evidence="1" type="ORF">L2E82_35010</name>
</gene>
<comment type="caution">
    <text evidence="1">The sequence shown here is derived from an EMBL/GenBank/DDBJ whole genome shotgun (WGS) entry which is preliminary data.</text>
</comment>
<sequence>MDEAANMLVLPEGCLSDVLSLTSPMDACRAASISKGFNSAADSDAVWEQFLIPNYREIIAKAVSPLVFGSKKQLYLLLSDYHVLLDRGYMVPRGEHTYRSMVSFDPRENSIRDTVTKEYICRVSCLKNYWGFQRTCCASNNKVKLWWDTNGD</sequence>
<accession>A0ACB9BN49</accession>
<evidence type="ECO:0000313" key="1">
    <source>
        <dbReference type="EMBL" id="KAI3723438.1"/>
    </source>
</evidence>
<evidence type="ECO:0000313" key="2">
    <source>
        <dbReference type="Proteomes" id="UP001055811"/>
    </source>
</evidence>
<dbReference type="Proteomes" id="UP001055811">
    <property type="component" value="Linkage Group LG06"/>
</dbReference>
<protein>
    <submittedName>
        <fullName evidence="1">Uncharacterized protein</fullName>
    </submittedName>
</protein>
<reference evidence="1 2" key="2">
    <citation type="journal article" date="2022" name="Mol. Ecol. Resour.">
        <title>The genomes of chicory, endive, great burdock and yacon provide insights into Asteraceae paleo-polyploidization history and plant inulin production.</title>
        <authorList>
            <person name="Fan W."/>
            <person name="Wang S."/>
            <person name="Wang H."/>
            <person name="Wang A."/>
            <person name="Jiang F."/>
            <person name="Liu H."/>
            <person name="Zhao H."/>
            <person name="Xu D."/>
            <person name="Zhang Y."/>
        </authorList>
    </citation>
    <scope>NUCLEOTIDE SEQUENCE [LARGE SCALE GENOMIC DNA]</scope>
    <source>
        <strain evidence="2">cv. Punajuju</strain>
        <tissue evidence="1">Leaves</tissue>
    </source>
</reference>
<keyword evidence="2" id="KW-1185">Reference proteome</keyword>
<dbReference type="EMBL" id="CM042014">
    <property type="protein sequence ID" value="KAI3723438.1"/>
    <property type="molecule type" value="Genomic_DNA"/>
</dbReference>
<organism evidence="1 2">
    <name type="scientific">Cichorium intybus</name>
    <name type="common">Chicory</name>
    <dbReference type="NCBI Taxonomy" id="13427"/>
    <lineage>
        <taxon>Eukaryota</taxon>
        <taxon>Viridiplantae</taxon>
        <taxon>Streptophyta</taxon>
        <taxon>Embryophyta</taxon>
        <taxon>Tracheophyta</taxon>
        <taxon>Spermatophyta</taxon>
        <taxon>Magnoliopsida</taxon>
        <taxon>eudicotyledons</taxon>
        <taxon>Gunneridae</taxon>
        <taxon>Pentapetalae</taxon>
        <taxon>asterids</taxon>
        <taxon>campanulids</taxon>
        <taxon>Asterales</taxon>
        <taxon>Asteraceae</taxon>
        <taxon>Cichorioideae</taxon>
        <taxon>Cichorieae</taxon>
        <taxon>Cichoriinae</taxon>
        <taxon>Cichorium</taxon>
    </lineage>
</organism>